<evidence type="ECO:0000256" key="5">
    <source>
        <dbReference type="HAMAP-Rule" id="MF_01825"/>
    </source>
</evidence>
<dbReference type="SUPFAM" id="SSF51735">
    <property type="entry name" value="NAD(P)-binding Rossmann-fold domains"/>
    <property type="match status" value="1"/>
</dbReference>
<dbReference type="SUPFAM" id="SSF52283">
    <property type="entry name" value="Formate/glycerate dehydrogenase catalytic domain-like"/>
    <property type="match status" value="1"/>
</dbReference>
<dbReference type="InterPro" id="IPR006140">
    <property type="entry name" value="D-isomer_DH_NAD-bd"/>
</dbReference>
<feature type="binding site" evidence="5">
    <location>
        <position position="242"/>
    </location>
    <ligand>
        <name>NAD(+)</name>
        <dbReference type="ChEBI" id="CHEBI:57540"/>
    </ligand>
</feature>
<evidence type="ECO:0000313" key="8">
    <source>
        <dbReference type="EMBL" id="AXI02111.1"/>
    </source>
</evidence>
<dbReference type="UniPathway" id="UPA00244">
    <property type="reaction ID" value="UER00310"/>
</dbReference>
<dbReference type="Proteomes" id="UP000253940">
    <property type="component" value="Chromosome"/>
</dbReference>
<comment type="subunit">
    <text evidence="5">Homodimer.</text>
</comment>
<feature type="domain" description="D-isomer specific 2-hydroxyacid dehydrogenase catalytic" evidence="6">
    <location>
        <begin position="31"/>
        <end position="287"/>
    </location>
</feature>
<comment type="function">
    <text evidence="5">Catalyzes the oxidation of erythronate-4-phosphate to 3-hydroxy-2-oxo-4-phosphonooxybutanoate.</text>
</comment>
<dbReference type="Pfam" id="PF00389">
    <property type="entry name" value="2-Hacid_dh"/>
    <property type="match status" value="1"/>
</dbReference>
<comment type="subcellular location">
    <subcellularLocation>
        <location evidence="5">Cytoplasm</location>
    </subcellularLocation>
</comment>
<dbReference type="GO" id="GO:0051287">
    <property type="term" value="F:NAD binding"/>
    <property type="evidence" value="ECO:0007669"/>
    <property type="project" value="InterPro"/>
</dbReference>
<keyword evidence="2 5" id="KW-0560">Oxidoreductase</keyword>
<keyword evidence="1 5" id="KW-0963">Cytoplasm</keyword>
<dbReference type="InterPro" id="IPR038251">
    <property type="entry name" value="PdxB_dimer_sf"/>
</dbReference>
<feature type="domain" description="D-isomer specific 2-hydroxyacid dehydrogenase NAD-binding" evidence="7">
    <location>
        <begin position="125"/>
        <end position="266"/>
    </location>
</feature>
<dbReference type="Pfam" id="PF02826">
    <property type="entry name" value="2-Hacid_dh_C"/>
    <property type="match status" value="1"/>
</dbReference>
<name>A0A345P4A2_9GAMM</name>
<feature type="binding site" evidence="5">
    <location>
        <position position="74"/>
    </location>
    <ligand>
        <name>substrate</name>
    </ligand>
</feature>
<dbReference type="OrthoDB" id="9770208at2"/>
<dbReference type="InterPro" id="IPR036291">
    <property type="entry name" value="NAD(P)-bd_dom_sf"/>
</dbReference>
<dbReference type="InterPro" id="IPR006139">
    <property type="entry name" value="D-isomer_2_OHA_DH_cat_dom"/>
</dbReference>
<gene>
    <name evidence="5" type="primary">pdxB</name>
    <name evidence="8" type="ORF">HYN46_04105</name>
</gene>
<comment type="similarity">
    <text evidence="5">Belongs to the D-isomer specific 2-hydroxyacid dehydrogenase family. PdxB subfamily.</text>
</comment>
<evidence type="ECO:0000256" key="4">
    <source>
        <dbReference type="ARBA" id="ARBA00023096"/>
    </source>
</evidence>
<dbReference type="GO" id="GO:0008615">
    <property type="term" value="P:pyridoxine biosynthetic process"/>
    <property type="evidence" value="ECO:0007669"/>
    <property type="project" value="UniProtKB-UniRule"/>
</dbReference>
<keyword evidence="9" id="KW-1185">Reference proteome</keyword>
<comment type="catalytic activity">
    <reaction evidence="5">
        <text>4-phospho-D-erythronate + NAD(+) = (R)-3-hydroxy-2-oxo-4-phosphooxybutanoate + NADH + H(+)</text>
        <dbReference type="Rhea" id="RHEA:18829"/>
        <dbReference type="ChEBI" id="CHEBI:15378"/>
        <dbReference type="ChEBI" id="CHEBI:57540"/>
        <dbReference type="ChEBI" id="CHEBI:57945"/>
        <dbReference type="ChEBI" id="CHEBI:58538"/>
        <dbReference type="ChEBI" id="CHEBI:58766"/>
        <dbReference type="EC" id="1.1.1.290"/>
    </reaction>
</comment>
<organism evidence="8 9">
    <name type="scientific">Aquirhabdus parva</name>
    <dbReference type="NCBI Taxonomy" id="2283318"/>
    <lineage>
        <taxon>Bacteria</taxon>
        <taxon>Pseudomonadati</taxon>
        <taxon>Pseudomonadota</taxon>
        <taxon>Gammaproteobacteria</taxon>
        <taxon>Moraxellales</taxon>
        <taxon>Moraxellaceae</taxon>
        <taxon>Aquirhabdus</taxon>
    </lineage>
</organism>
<evidence type="ECO:0000259" key="6">
    <source>
        <dbReference type="Pfam" id="PF00389"/>
    </source>
</evidence>
<dbReference type="GO" id="GO:0005737">
    <property type="term" value="C:cytoplasm"/>
    <property type="evidence" value="ECO:0007669"/>
    <property type="project" value="UniProtKB-SubCell"/>
</dbReference>
<dbReference type="RefSeq" id="WP_114898221.1">
    <property type="nucleotide sequence ID" value="NZ_CP031222.1"/>
</dbReference>
<keyword evidence="4 5" id="KW-0664">Pyridoxine biosynthesis</keyword>
<evidence type="ECO:0000256" key="1">
    <source>
        <dbReference type="ARBA" id="ARBA00022490"/>
    </source>
</evidence>
<dbReference type="PANTHER" id="PTHR42938:SF9">
    <property type="entry name" value="FORMATE DEHYDROGENASE 1"/>
    <property type="match status" value="1"/>
</dbReference>
<evidence type="ECO:0000256" key="3">
    <source>
        <dbReference type="ARBA" id="ARBA00023027"/>
    </source>
</evidence>
<dbReference type="AlphaFoldDB" id="A0A345P4A2"/>
<evidence type="ECO:0000313" key="9">
    <source>
        <dbReference type="Proteomes" id="UP000253940"/>
    </source>
</evidence>
<reference evidence="8 9" key="1">
    <citation type="submission" date="2018-07" db="EMBL/GenBank/DDBJ databases">
        <title>Genome sequencing of Moraxellaceae gen. HYN0046.</title>
        <authorList>
            <person name="Kim M."/>
            <person name="Yi H."/>
        </authorList>
    </citation>
    <scope>NUCLEOTIDE SEQUENCE [LARGE SCALE GENOMIC DNA]</scope>
    <source>
        <strain evidence="8 9">HYN0046</strain>
    </source>
</reference>
<dbReference type="CDD" id="cd12158">
    <property type="entry name" value="ErythrP_dh"/>
    <property type="match status" value="1"/>
</dbReference>
<feature type="active site" description="Proton donor" evidence="5">
    <location>
        <position position="264"/>
    </location>
</feature>
<feature type="active site" evidence="5">
    <location>
        <position position="213"/>
    </location>
</feature>
<proteinExistence type="inferred from homology"/>
<dbReference type="HAMAP" id="MF_01825">
    <property type="entry name" value="PdxB"/>
    <property type="match status" value="1"/>
</dbReference>
<feature type="binding site" evidence="5">
    <location>
        <position position="45"/>
    </location>
    <ligand>
        <name>substrate</name>
    </ligand>
</feature>
<accession>A0A345P4A2</accession>
<feature type="binding site" evidence="5">
    <location>
        <position position="267"/>
    </location>
    <ligand>
        <name>NAD(+)</name>
        <dbReference type="ChEBI" id="CHEBI:57540"/>
    </ligand>
</feature>
<feature type="binding site" evidence="5">
    <location>
        <position position="268"/>
    </location>
    <ligand>
        <name>substrate</name>
    </ligand>
</feature>
<dbReference type="Gene3D" id="3.30.1370.170">
    <property type="match status" value="1"/>
</dbReference>
<sequence>MQIVVDENLSLTDYFFSSFGEVTAYAGRGIYAENLKVADALLVRSVTKVTPKLLQDATALSPTHQRVKFVGSATIGMDHLDVEGLRAMGVIVANAPGCNAQAVAEYVVTAILMVQPKRALSDSFTLGIVGLGNVGTRLNRLAKRLGWRVIGVDPFVTHADIEQVTLAEMLPQVDAVSIHVPLTQHRANATYHLMDEQALALMKPDTILINTARGPVVKEAALLADFNLSQSSGEPIRSVVLDVFEHEPRISNTLLANLAIATPHIAGYTLEGKARGTEMVYQAFCQWQGIKPQLTLEGMLPSMPKLFDQKYSLLEQLPQLLPQISSMHADDLALRACLKQDSSGEQSIDPVDFDRLRRDYPLRREWSSYGDQG</sequence>
<protein>
    <recommendedName>
        <fullName evidence="5">Erythronate-4-phosphate dehydrogenase</fullName>
        <ecNumber evidence="5">1.1.1.290</ecNumber>
    </recommendedName>
</protein>
<comment type="caution">
    <text evidence="5">Lacks conserved residue(s) required for the propagation of feature annotation.</text>
</comment>
<feature type="active site" evidence="5">
    <location>
        <position position="247"/>
    </location>
</feature>
<evidence type="ECO:0000256" key="2">
    <source>
        <dbReference type="ARBA" id="ARBA00023002"/>
    </source>
</evidence>
<dbReference type="GO" id="GO:0033711">
    <property type="term" value="F:4-phosphoerythronate dehydrogenase activity"/>
    <property type="evidence" value="ECO:0007669"/>
    <property type="project" value="UniProtKB-EC"/>
</dbReference>
<dbReference type="KEGG" id="mbah:HYN46_04105"/>
<keyword evidence="3 5" id="KW-0520">NAD</keyword>
<comment type="pathway">
    <text evidence="5">Cofactor biosynthesis; pyridoxine 5'-phosphate biosynthesis; pyridoxine 5'-phosphate from D-erythrose 4-phosphate: step 2/5.</text>
</comment>
<dbReference type="InterPro" id="IPR020921">
    <property type="entry name" value="Erythronate-4-P_DHase"/>
</dbReference>
<feature type="binding site" evidence="5">
    <location>
        <position position="153"/>
    </location>
    <ligand>
        <name>NAD(+)</name>
        <dbReference type="ChEBI" id="CHEBI:57540"/>
    </ligand>
</feature>
<dbReference type="Gene3D" id="3.40.50.720">
    <property type="entry name" value="NAD(P)-binding Rossmann-like Domain"/>
    <property type="match status" value="2"/>
</dbReference>
<evidence type="ECO:0000259" key="7">
    <source>
        <dbReference type="Pfam" id="PF02826"/>
    </source>
</evidence>
<dbReference type="EMBL" id="CP031222">
    <property type="protein sequence ID" value="AXI02111.1"/>
    <property type="molecule type" value="Genomic_DNA"/>
</dbReference>
<dbReference type="PANTHER" id="PTHR42938">
    <property type="entry name" value="FORMATE DEHYDROGENASE 1"/>
    <property type="match status" value="1"/>
</dbReference>
<dbReference type="EC" id="1.1.1.290" evidence="5"/>